<dbReference type="InterPro" id="IPR018517">
    <property type="entry name" value="tRNA_hU_synthase_CS"/>
</dbReference>
<evidence type="ECO:0000259" key="10">
    <source>
        <dbReference type="Pfam" id="PF01207"/>
    </source>
</evidence>
<sequence length="470" mass="52162">VAFTTTLLIANNHPSTTTTNIDHDHGDEGGHHTSRSSIIMQHLLHILALSLGPTAKDAPTFHCAPMQCYTNQPLRKLFHLLSPSSIKWTEMEKLDDIFPKTKSVDYLQTNLEKRLGPSQSFDETNLVLQLGSNDPDRLKVCVEHAVQSYSFRELNLNCGCPAIESGGASTYGASLMKQPDLTASLIDSVKRGLEAGISSESDRPNISVKCRIGVFDDAEQMRPLDEKDYDYLKEYITTIHKAGANHVVLHARPAILSGLSPVKNRIIPTLDYDFVRSIAAEFEGKVDITLNGGITSLTQLNSLRSDTSSPISNYMAGRWSLRRPMDLVGVEELLKDESSASSKETTTIKTALENYIDYALTMATLPSHKQRFTTADLCLPLYLAVEQLKDDWDYDEEDNPSEDPPLLSYDEIESLYDVVRDGITSLQECCNKGGKKSKNSSNAYKLISTSIKSLAGTKVVNKWKRNRAEL</sequence>
<keyword evidence="4" id="KW-0288">FMN</keyword>
<dbReference type="AlphaFoldDB" id="A0AAD8YHP2"/>
<keyword evidence="5" id="KW-0819">tRNA processing</keyword>
<dbReference type="InterPro" id="IPR004653">
    <property type="entry name" value="DusA"/>
</dbReference>
<dbReference type="InterPro" id="IPR035587">
    <property type="entry name" value="DUS-like_FMN-bd"/>
</dbReference>
<evidence type="ECO:0000256" key="9">
    <source>
        <dbReference type="SAM" id="MobiDB-lite"/>
    </source>
</evidence>
<keyword evidence="6" id="KW-0521">NADP</keyword>
<dbReference type="GO" id="GO:0050660">
    <property type="term" value="F:flavin adenine dinucleotide binding"/>
    <property type="evidence" value="ECO:0007669"/>
    <property type="project" value="InterPro"/>
</dbReference>
<dbReference type="EC" id="1.3.1.91" evidence="11"/>
<protein>
    <submittedName>
        <fullName evidence="11">tRNA-dihydrouridine(20/20a) synthase</fullName>
        <ecNumber evidence="11">1.3.1.91</ecNumber>
    </submittedName>
</protein>
<evidence type="ECO:0000313" key="12">
    <source>
        <dbReference type="Proteomes" id="UP001224775"/>
    </source>
</evidence>
<evidence type="ECO:0000256" key="4">
    <source>
        <dbReference type="ARBA" id="ARBA00022643"/>
    </source>
</evidence>
<evidence type="ECO:0000313" key="11">
    <source>
        <dbReference type="EMBL" id="KAK1746282.1"/>
    </source>
</evidence>
<dbReference type="PROSITE" id="PS01136">
    <property type="entry name" value="UPF0034"/>
    <property type="match status" value="1"/>
</dbReference>
<dbReference type="PANTHER" id="PTHR42907">
    <property type="entry name" value="FMN-LINKED OXIDOREDUCTASES SUPERFAMILY PROTEIN"/>
    <property type="match status" value="1"/>
</dbReference>
<dbReference type="InterPro" id="IPR013785">
    <property type="entry name" value="Aldolase_TIM"/>
</dbReference>
<keyword evidence="3" id="KW-0285">Flavoprotein</keyword>
<evidence type="ECO:0000256" key="3">
    <source>
        <dbReference type="ARBA" id="ARBA00022630"/>
    </source>
</evidence>
<evidence type="ECO:0000256" key="6">
    <source>
        <dbReference type="ARBA" id="ARBA00022857"/>
    </source>
</evidence>
<evidence type="ECO:0000256" key="8">
    <source>
        <dbReference type="ARBA" id="ARBA00023002"/>
    </source>
</evidence>
<keyword evidence="2" id="KW-0820">tRNA-binding</keyword>
<dbReference type="GO" id="GO:0000049">
    <property type="term" value="F:tRNA binding"/>
    <property type="evidence" value="ECO:0007669"/>
    <property type="project" value="UniProtKB-KW"/>
</dbReference>
<dbReference type="EMBL" id="JATAAI010000004">
    <property type="protein sequence ID" value="KAK1746282.1"/>
    <property type="molecule type" value="Genomic_DNA"/>
</dbReference>
<dbReference type="SUPFAM" id="SSF51395">
    <property type="entry name" value="FMN-linked oxidoreductases"/>
    <property type="match status" value="1"/>
</dbReference>
<feature type="region of interest" description="Disordered" evidence="9">
    <location>
        <begin position="14"/>
        <end position="33"/>
    </location>
</feature>
<name>A0AAD8YHP2_9STRA</name>
<dbReference type="Pfam" id="PF01207">
    <property type="entry name" value="Dus"/>
    <property type="match status" value="1"/>
</dbReference>
<comment type="caution">
    <text evidence="11">The sequence shown here is derived from an EMBL/GenBank/DDBJ whole genome shotgun (WGS) entry which is preliminary data.</text>
</comment>
<keyword evidence="12" id="KW-1185">Reference proteome</keyword>
<evidence type="ECO:0000256" key="5">
    <source>
        <dbReference type="ARBA" id="ARBA00022694"/>
    </source>
</evidence>
<evidence type="ECO:0000256" key="2">
    <source>
        <dbReference type="ARBA" id="ARBA00022555"/>
    </source>
</evidence>
<evidence type="ECO:0000256" key="1">
    <source>
        <dbReference type="ARBA" id="ARBA00001917"/>
    </source>
</evidence>
<dbReference type="Proteomes" id="UP001224775">
    <property type="component" value="Unassembled WGS sequence"/>
</dbReference>
<reference evidence="11" key="1">
    <citation type="submission" date="2023-06" db="EMBL/GenBank/DDBJ databases">
        <title>Survivors Of The Sea: Transcriptome response of Skeletonema marinoi to long-term dormancy.</title>
        <authorList>
            <person name="Pinder M.I.M."/>
            <person name="Kourtchenko O."/>
            <person name="Robertson E.K."/>
            <person name="Larsson T."/>
            <person name="Maumus F."/>
            <person name="Osuna-Cruz C.M."/>
            <person name="Vancaester E."/>
            <person name="Stenow R."/>
            <person name="Vandepoele K."/>
            <person name="Ploug H."/>
            <person name="Bruchert V."/>
            <person name="Godhe A."/>
            <person name="Topel M."/>
        </authorList>
    </citation>
    <scope>NUCLEOTIDE SEQUENCE</scope>
    <source>
        <strain evidence="11">R05AC</strain>
    </source>
</reference>
<gene>
    <name evidence="11" type="ORF">QTG54_002889</name>
</gene>
<dbReference type="CDD" id="cd02801">
    <property type="entry name" value="DUS_like_FMN"/>
    <property type="match status" value="1"/>
</dbReference>
<feature type="domain" description="DUS-like FMN-binding" evidence="10">
    <location>
        <begin position="63"/>
        <end position="359"/>
    </location>
</feature>
<feature type="compositionally biased region" description="Basic and acidic residues" evidence="9">
    <location>
        <begin position="21"/>
        <end position="31"/>
    </location>
</feature>
<comment type="cofactor">
    <cofactor evidence="1">
        <name>FMN</name>
        <dbReference type="ChEBI" id="CHEBI:58210"/>
    </cofactor>
</comment>
<keyword evidence="7" id="KW-0694">RNA-binding</keyword>
<dbReference type="Gene3D" id="3.20.20.70">
    <property type="entry name" value="Aldolase class I"/>
    <property type="match status" value="1"/>
</dbReference>
<keyword evidence="8 11" id="KW-0560">Oxidoreductase</keyword>
<dbReference type="GO" id="GO:0102264">
    <property type="term" value="F:tRNA-dihydrouridine20 synthase activity"/>
    <property type="evidence" value="ECO:0007669"/>
    <property type="project" value="UniProtKB-EC"/>
</dbReference>
<proteinExistence type="predicted"/>
<evidence type="ECO:0000256" key="7">
    <source>
        <dbReference type="ARBA" id="ARBA00022884"/>
    </source>
</evidence>
<accession>A0AAD8YHP2</accession>
<feature type="non-terminal residue" evidence="11">
    <location>
        <position position="1"/>
    </location>
</feature>
<organism evidence="11 12">
    <name type="scientific">Skeletonema marinoi</name>
    <dbReference type="NCBI Taxonomy" id="267567"/>
    <lineage>
        <taxon>Eukaryota</taxon>
        <taxon>Sar</taxon>
        <taxon>Stramenopiles</taxon>
        <taxon>Ochrophyta</taxon>
        <taxon>Bacillariophyta</taxon>
        <taxon>Coscinodiscophyceae</taxon>
        <taxon>Thalassiosirophycidae</taxon>
        <taxon>Thalassiosirales</taxon>
        <taxon>Skeletonemataceae</taxon>
        <taxon>Skeletonema</taxon>
        <taxon>Skeletonema marinoi-dohrnii complex</taxon>
    </lineage>
</organism>
<dbReference type="PANTHER" id="PTHR42907:SF1">
    <property type="entry name" value="FMN-LINKED OXIDOREDUCTASES SUPERFAMILY PROTEIN"/>
    <property type="match status" value="1"/>
</dbReference>